<keyword evidence="8 15" id="KW-0418">Kinase</keyword>
<dbReference type="Gene3D" id="1.10.287.130">
    <property type="match status" value="1"/>
</dbReference>
<evidence type="ECO:0000256" key="6">
    <source>
        <dbReference type="ARBA" id="ARBA00022679"/>
    </source>
</evidence>
<dbReference type="SMART" id="SM00387">
    <property type="entry name" value="HATPase_c"/>
    <property type="match status" value="1"/>
</dbReference>
<keyword evidence="9 12" id="KW-1133">Transmembrane helix</keyword>
<dbReference type="Gene3D" id="3.30.565.10">
    <property type="entry name" value="Histidine kinase-like ATPase, C-terminal domain"/>
    <property type="match status" value="1"/>
</dbReference>
<dbReference type="OrthoDB" id="9813151at2"/>
<sequence>MTIRTRILLVYLLIVGGGFYYLLQRSLDGLAPRYLESMEESLADTVNILASAIEGVTDSDVIDPARLQSLFDGAYDRRFEALIYTMTKTRVDLRVYVTDAAGRVIYDSAGRDTGADFSTWLDVSKTLRGEYGARATHERRGDPSSFVIYIAAPVKSRADPARAIGVVSVGKPTASINALVEAARKRMFVAGLIGGGLILAVGIAFSIWITTPVTRLTAYARAVRDGRPASLPRLAGREVGELRQAFEEMRAALEGKTYVERYVQTLTHEIKSPLSAIRGAAEILAENPPPDAHDRFVGNIRTETARVQRIVDQLLQLAALESRKARAESAHIDLAAIARECAAAAEPAAQARGIALSLDAAPAPLRGDKNLLAQALSNLLQNAIEFTPAGGRIAFTVAPDPQTREVFARVEDTGPGIPDYAAGRLFDRFYSLPRPGSGAKSTGLGLSLVREIAHLHSGEIAVANRPDGIPGTRAELRLPRRAV</sequence>
<keyword evidence="7 12" id="KW-0812">Transmembrane</keyword>
<comment type="subcellular location">
    <subcellularLocation>
        <location evidence="2">Cell membrane</location>
        <topology evidence="2">Multi-pass membrane protein</topology>
    </subcellularLocation>
</comment>
<feature type="domain" description="Histidine kinase" evidence="13">
    <location>
        <begin position="265"/>
        <end position="482"/>
    </location>
</feature>
<comment type="caution">
    <text evidence="15">The sequence shown here is derived from an EMBL/GenBank/DDBJ whole genome shotgun (WGS) entry which is preliminary data.</text>
</comment>
<evidence type="ECO:0000259" key="13">
    <source>
        <dbReference type="PROSITE" id="PS50109"/>
    </source>
</evidence>
<dbReference type="STRING" id="1184151.AW736_16670"/>
<dbReference type="PANTHER" id="PTHR45436">
    <property type="entry name" value="SENSOR HISTIDINE KINASE YKOH"/>
    <property type="match status" value="1"/>
</dbReference>
<dbReference type="NCBIfam" id="NF008312">
    <property type="entry name" value="PRK11100.1"/>
    <property type="match status" value="1"/>
</dbReference>
<proteinExistence type="predicted"/>
<dbReference type="CDD" id="cd06225">
    <property type="entry name" value="HAMP"/>
    <property type="match status" value="1"/>
</dbReference>
<dbReference type="Proteomes" id="UP000078486">
    <property type="component" value="Unassembled WGS sequence"/>
</dbReference>
<dbReference type="PROSITE" id="PS50109">
    <property type="entry name" value="HIS_KIN"/>
    <property type="match status" value="1"/>
</dbReference>
<evidence type="ECO:0000256" key="8">
    <source>
        <dbReference type="ARBA" id="ARBA00022777"/>
    </source>
</evidence>
<evidence type="ECO:0000313" key="16">
    <source>
        <dbReference type="Proteomes" id="UP000078486"/>
    </source>
</evidence>
<reference evidence="15 16" key="1">
    <citation type="submission" date="2016-01" db="EMBL/GenBank/DDBJ databases">
        <title>High potential of lignocellulose degradation of a new Verrucomicrobia species.</title>
        <authorList>
            <person name="Wang Y."/>
            <person name="Shi Y."/>
            <person name="Qiu Z."/>
            <person name="Liu S."/>
            <person name="Yang H."/>
        </authorList>
    </citation>
    <scope>NUCLEOTIDE SEQUENCE [LARGE SCALE GENOMIC DNA]</scope>
    <source>
        <strain evidence="15 16">TSB47</strain>
    </source>
</reference>
<keyword evidence="4" id="KW-1003">Cell membrane</keyword>
<evidence type="ECO:0000256" key="4">
    <source>
        <dbReference type="ARBA" id="ARBA00022475"/>
    </source>
</evidence>
<dbReference type="RefSeq" id="WP_068771423.1">
    <property type="nucleotide sequence ID" value="NZ_CP109796.1"/>
</dbReference>
<dbReference type="SUPFAM" id="SSF47384">
    <property type="entry name" value="Homodimeric domain of signal transducing histidine kinase"/>
    <property type="match status" value="1"/>
</dbReference>
<dbReference type="InterPro" id="IPR003594">
    <property type="entry name" value="HATPase_dom"/>
</dbReference>
<dbReference type="EMBL" id="LRRQ01000127">
    <property type="protein sequence ID" value="OAM88470.1"/>
    <property type="molecule type" value="Genomic_DNA"/>
</dbReference>
<dbReference type="InterPro" id="IPR003661">
    <property type="entry name" value="HisK_dim/P_dom"/>
</dbReference>
<dbReference type="GO" id="GO:0005886">
    <property type="term" value="C:plasma membrane"/>
    <property type="evidence" value="ECO:0007669"/>
    <property type="project" value="UniProtKB-SubCell"/>
</dbReference>
<name>A0A178IEQ7_9BACT</name>
<dbReference type="EC" id="2.7.13.3" evidence="3"/>
<dbReference type="InterPro" id="IPR029151">
    <property type="entry name" value="Sensor-like_sf"/>
</dbReference>
<comment type="catalytic activity">
    <reaction evidence="1">
        <text>ATP + protein L-histidine = ADP + protein N-phospho-L-histidine.</text>
        <dbReference type="EC" id="2.7.13.3"/>
    </reaction>
</comment>
<dbReference type="Pfam" id="PF02518">
    <property type="entry name" value="HATPase_c"/>
    <property type="match status" value="1"/>
</dbReference>
<dbReference type="InterPro" id="IPR003660">
    <property type="entry name" value="HAMP_dom"/>
</dbReference>
<dbReference type="Gene3D" id="6.10.340.10">
    <property type="match status" value="1"/>
</dbReference>
<evidence type="ECO:0000313" key="15">
    <source>
        <dbReference type="EMBL" id="OAM88470.1"/>
    </source>
</evidence>
<evidence type="ECO:0000256" key="3">
    <source>
        <dbReference type="ARBA" id="ARBA00012438"/>
    </source>
</evidence>
<keyword evidence="6" id="KW-0808">Transferase</keyword>
<dbReference type="Pfam" id="PF00672">
    <property type="entry name" value="HAMP"/>
    <property type="match status" value="1"/>
</dbReference>
<keyword evidence="11 12" id="KW-0472">Membrane</keyword>
<accession>A0A178IEQ7</accession>
<keyword evidence="10" id="KW-0902">Two-component regulatory system</keyword>
<dbReference type="AlphaFoldDB" id="A0A178IEQ7"/>
<evidence type="ECO:0000259" key="14">
    <source>
        <dbReference type="PROSITE" id="PS50885"/>
    </source>
</evidence>
<dbReference type="InterPro" id="IPR036097">
    <property type="entry name" value="HisK_dim/P_sf"/>
</dbReference>
<dbReference type="PRINTS" id="PR00344">
    <property type="entry name" value="BCTRLSENSOR"/>
</dbReference>
<dbReference type="SMART" id="SM00304">
    <property type="entry name" value="HAMP"/>
    <property type="match status" value="1"/>
</dbReference>
<feature type="transmembrane region" description="Helical" evidence="12">
    <location>
        <begin position="6"/>
        <end position="23"/>
    </location>
</feature>
<dbReference type="Pfam" id="PF00512">
    <property type="entry name" value="HisKA"/>
    <property type="match status" value="1"/>
</dbReference>
<dbReference type="InterPro" id="IPR004358">
    <property type="entry name" value="Sig_transdc_His_kin-like_C"/>
</dbReference>
<feature type="domain" description="HAMP" evidence="14">
    <location>
        <begin position="207"/>
        <end position="258"/>
    </location>
</feature>
<gene>
    <name evidence="15" type="ORF">AW736_16670</name>
</gene>
<feature type="transmembrane region" description="Helical" evidence="12">
    <location>
        <begin position="187"/>
        <end position="209"/>
    </location>
</feature>
<dbReference type="InterPro" id="IPR036890">
    <property type="entry name" value="HATPase_C_sf"/>
</dbReference>
<dbReference type="PANTHER" id="PTHR45436:SF10">
    <property type="entry name" value="HISTIDINE KINASE"/>
    <property type="match status" value="1"/>
</dbReference>
<evidence type="ECO:0000256" key="2">
    <source>
        <dbReference type="ARBA" id="ARBA00004651"/>
    </source>
</evidence>
<dbReference type="PROSITE" id="PS50885">
    <property type="entry name" value="HAMP"/>
    <property type="match status" value="1"/>
</dbReference>
<protein>
    <recommendedName>
        <fullName evidence="3">histidine kinase</fullName>
        <ecNumber evidence="3">2.7.13.3</ecNumber>
    </recommendedName>
</protein>
<organism evidence="15 16">
    <name type="scientific">Termitidicoccus mucosus</name>
    <dbReference type="NCBI Taxonomy" id="1184151"/>
    <lineage>
        <taxon>Bacteria</taxon>
        <taxon>Pseudomonadati</taxon>
        <taxon>Verrucomicrobiota</taxon>
        <taxon>Opitutia</taxon>
        <taxon>Opitutales</taxon>
        <taxon>Opitutaceae</taxon>
        <taxon>Termitidicoccus</taxon>
    </lineage>
</organism>
<keyword evidence="5" id="KW-0597">Phosphoprotein</keyword>
<dbReference type="GO" id="GO:0000155">
    <property type="term" value="F:phosphorelay sensor kinase activity"/>
    <property type="evidence" value="ECO:0007669"/>
    <property type="project" value="InterPro"/>
</dbReference>
<evidence type="ECO:0000256" key="7">
    <source>
        <dbReference type="ARBA" id="ARBA00022692"/>
    </source>
</evidence>
<dbReference type="InterPro" id="IPR050428">
    <property type="entry name" value="TCS_sensor_his_kinase"/>
</dbReference>
<evidence type="ECO:0000256" key="1">
    <source>
        <dbReference type="ARBA" id="ARBA00000085"/>
    </source>
</evidence>
<evidence type="ECO:0000256" key="9">
    <source>
        <dbReference type="ARBA" id="ARBA00022989"/>
    </source>
</evidence>
<dbReference type="SUPFAM" id="SSF103190">
    <property type="entry name" value="Sensory domain-like"/>
    <property type="match status" value="1"/>
</dbReference>
<dbReference type="SMART" id="SM00388">
    <property type="entry name" value="HisKA"/>
    <property type="match status" value="1"/>
</dbReference>
<dbReference type="CDD" id="cd00082">
    <property type="entry name" value="HisKA"/>
    <property type="match status" value="1"/>
</dbReference>
<dbReference type="SUPFAM" id="SSF55874">
    <property type="entry name" value="ATPase domain of HSP90 chaperone/DNA topoisomerase II/histidine kinase"/>
    <property type="match status" value="1"/>
</dbReference>
<evidence type="ECO:0000256" key="12">
    <source>
        <dbReference type="SAM" id="Phobius"/>
    </source>
</evidence>
<evidence type="ECO:0000256" key="5">
    <source>
        <dbReference type="ARBA" id="ARBA00022553"/>
    </source>
</evidence>
<evidence type="ECO:0000256" key="11">
    <source>
        <dbReference type="ARBA" id="ARBA00023136"/>
    </source>
</evidence>
<keyword evidence="16" id="KW-1185">Reference proteome</keyword>
<dbReference type="InterPro" id="IPR005467">
    <property type="entry name" value="His_kinase_dom"/>
</dbReference>
<evidence type="ECO:0000256" key="10">
    <source>
        <dbReference type="ARBA" id="ARBA00023012"/>
    </source>
</evidence>